<evidence type="ECO:0000313" key="3">
    <source>
        <dbReference type="Proteomes" id="UP000479000"/>
    </source>
</evidence>
<protein>
    <submittedName>
        <fullName evidence="2">Uncharacterized protein</fullName>
    </submittedName>
</protein>
<evidence type="ECO:0000313" key="2">
    <source>
        <dbReference type="EMBL" id="CAA9995045.1"/>
    </source>
</evidence>
<organism evidence="2 3">
    <name type="scientific">Nesidiocoris tenuis</name>
    <dbReference type="NCBI Taxonomy" id="355587"/>
    <lineage>
        <taxon>Eukaryota</taxon>
        <taxon>Metazoa</taxon>
        <taxon>Ecdysozoa</taxon>
        <taxon>Arthropoda</taxon>
        <taxon>Hexapoda</taxon>
        <taxon>Insecta</taxon>
        <taxon>Pterygota</taxon>
        <taxon>Neoptera</taxon>
        <taxon>Paraneoptera</taxon>
        <taxon>Hemiptera</taxon>
        <taxon>Heteroptera</taxon>
        <taxon>Panheteroptera</taxon>
        <taxon>Cimicomorpha</taxon>
        <taxon>Miridae</taxon>
        <taxon>Dicyphina</taxon>
        <taxon>Nesidiocoris</taxon>
    </lineage>
</organism>
<feature type="non-terminal residue" evidence="2">
    <location>
        <position position="85"/>
    </location>
</feature>
<feature type="region of interest" description="Disordered" evidence="1">
    <location>
        <begin position="25"/>
        <end position="49"/>
    </location>
</feature>
<keyword evidence="3" id="KW-1185">Reference proteome</keyword>
<sequence>MGGLAESPLRGVSLGADEEGVTSNVVDRRAGNLQAGGRKRNSGSPTRLGFPHQGLNSTLIIYKFYYLRVRRDIVRLRERSLEHQA</sequence>
<accession>A0A6H5FZS5</accession>
<dbReference type="Proteomes" id="UP000479000">
    <property type="component" value="Unassembled WGS sequence"/>
</dbReference>
<reference evidence="2 3" key="1">
    <citation type="submission" date="2020-02" db="EMBL/GenBank/DDBJ databases">
        <authorList>
            <person name="Ferguson B K."/>
        </authorList>
    </citation>
    <scope>NUCLEOTIDE SEQUENCE [LARGE SCALE GENOMIC DNA]</scope>
</reference>
<gene>
    <name evidence="2" type="ORF">NTEN_LOCUS1836</name>
</gene>
<proteinExistence type="predicted"/>
<dbReference type="EMBL" id="CADCXU010002926">
    <property type="protein sequence ID" value="CAA9995045.1"/>
    <property type="molecule type" value="Genomic_DNA"/>
</dbReference>
<evidence type="ECO:0000256" key="1">
    <source>
        <dbReference type="SAM" id="MobiDB-lite"/>
    </source>
</evidence>
<dbReference type="AlphaFoldDB" id="A0A6H5FZS5"/>
<name>A0A6H5FZS5_9HEMI</name>